<accession>A0A562RJI9</accession>
<evidence type="ECO:0000313" key="2">
    <source>
        <dbReference type="Proteomes" id="UP000318431"/>
    </source>
</evidence>
<dbReference type="AlphaFoldDB" id="A0A562RJI9"/>
<name>A0A562RJI9_9BURK</name>
<proteinExistence type="predicted"/>
<gene>
    <name evidence="1" type="ORF">IP91_00301</name>
</gene>
<evidence type="ECO:0000313" key="1">
    <source>
        <dbReference type="EMBL" id="TWI69235.1"/>
    </source>
</evidence>
<protein>
    <submittedName>
        <fullName evidence="1">Uncharacterized protein</fullName>
    </submittedName>
</protein>
<comment type="caution">
    <text evidence="1">The sequence shown here is derived from an EMBL/GenBank/DDBJ whole genome shotgun (WGS) entry which is preliminary data.</text>
</comment>
<keyword evidence="2" id="KW-1185">Reference proteome</keyword>
<dbReference type="EMBL" id="VLLB01000001">
    <property type="protein sequence ID" value="TWI69235.1"/>
    <property type="molecule type" value="Genomic_DNA"/>
</dbReference>
<sequence length="270" mass="29555">MIVHLEDCLDRFMHDLPADYRRRPLPEQPDIVWGERVIPNFRDTLRSLNAGLALLRSGDASGLTACNGPLGDCKGQTDFSTDWMAEEDARRYGELLALAVMLASNIQATDDAFWKPGALTTGYRERSRGPLDAPQRWPAYRLDTQTQVASNAPLQISGIYVPDVEDSCAQFLGVRQRVAPQAKVMLQSSCWASRCPPSTAPMAPRSGSGTQIRHRIRRTAAQGRQMEPSGGISLWGIGSDAACIGTLKSGQCTIPIPDYRRGFPRNPSAG</sequence>
<reference evidence="1 2" key="1">
    <citation type="journal article" date="2015" name="Stand. Genomic Sci.">
        <title>Genomic Encyclopedia of Bacterial and Archaeal Type Strains, Phase III: the genomes of soil and plant-associated and newly described type strains.</title>
        <authorList>
            <person name="Whitman W.B."/>
            <person name="Woyke T."/>
            <person name="Klenk H.P."/>
            <person name="Zhou Y."/>
            <person name="Lilburn T.G."/>
            <person name="Beck B.J."/>
            <person name="De Vos P."/>
            <person name="Vandamme P."/>
            <person name="Eisen J.A."/>
            <person name="Garrity G."/>
            <person name="Hugenholtz P."/>
            <person name="Kyrpides N.C."/>
        </authorList>
    </citation>
    <scope>NUCLEOTIDE SEQUENCE [LARGE SCALE GENOMIC DNA]</scope>
    <source>
        <strain evidence="1 2">CGMCC 1.10822</strain>
    </source>
</reference>
<organism evidence="1 2">
    <name type="scientific">Pseudoduganella lurida</name>
    <dbReference type="NCBI Taxonomy" id="1036180"/>
    <lineage>
        <taxon>Bacteria</taxon>
        <taxon>Pseudomonadati</taxon>
        <taxon>Pseudomonadota</taxon>
        <taxon>Betaproteobacteria</taxon>
        <taxon>Burkholderiales</taxon>
        <taxon>Oxalobacteraceae</taxon>
        <taxon>Telluria group</taxon>
        <taxon>Pseudoduganella</taxon>
    </lineage>
</organism>
<dbReference type="Proteomes" id="UP000318431">
    <property type="component" value="Unassembled WGS sequence"/>
</dbReference>